<feature type="compositionally biased region" description="Low complexity" evidence="1">
    <location>
        <begin position="627"/>
        <end position="638"/>
    </location>
</feature>
<feature type="compositionally biased region" description="Basic residues" evidence="1">
    <location>
        <begin position="488"/>
        <end position="499"/>
    </location>
</feature>
<feature type="region of interest" description="Disordered" evidence="1">
    <location>
        <begin position="535"/>
        <end position="567"/>
    </location>
</feature>
<dbReference type="PANTHER" id="PTHR21510:SF13">
    <property type="entry name" value="AKNA DOMAIN-CONTAINING PROTEIN"/>
    <property type="match status" value="1"/>
</dbReference>
<gene>
    <name evidence="2" type="ORF">WMY93_021989</name>
</gene>
<feature type="compositionally biased region" description="Basic and acidic residues" evidence="1">
    <location>
        <begin position="261"/>
        <end position="272"/>
    </location>
</feature>
<feature type="compositionally biased region" description="Pro residues" evidence="1">
    <location>
        <begin position="135"/>
        <end position="146"/>
    </location>
</feature>
<feature type="compositionally biased region" description="Basic and acidic residues" evidence="1">
    <location>
        <begin position="344"/>
        <end position="356"/>
    </location>
</feature>
<reference evidence="3" key="1">
    <citation type="submission" date="2024-04" db="EMBL/GenBank/DDBJ databases">
        <title>Salinicola lusitanus LLJ914,a marine bacterium isolated from the Okinawa Trough.</title>
        <authorList>
            <person name="Li J."/>
        </authorList>
    </citation>
    <scope>NUCLEOTIDE SEQUENCE [LARGE SCALE GENOMIC DNA]</scope>
</reference>
<accession>A0AAW0NNF5</accession>
<keyword evidence="3" id="KW-1185">Reference proteome</keyword>
<feature type="compositionally biased region" description="Basic and acidic residues" evidence="1">
    <location>
        <begin position="554"/>
        <end position="567"/>
    </location>
</feature>
<sequence>MAQGRLRRLWFSGDQGPDNLYYQSNKAAKVDEEVDESPEEVEVLKRSIHRGEGLNPQQKELVEQMPQRLDYLERSYMLAKGEHKRLQRDGVDIGSFDPNRELESLIYQCGLQMDELKEQVEQKQVHRAPPTQQTTPPPPLQTPPSPNFSAGEILQRSSSVSSTCSPVRPPSGVAHRLYHHQQQQQQQQDHRVEDCEGTLAAETLHSLHHTQCPDVSVQSGAPHTTGKKNSAAEDTPQSTSSDPESRGGLDQPDQPKLFYSVKERPVPLEARRLSRVSSHIPYTRPSREADYGAGPHHLQDLPQQPPSTSTAFTTHTTHTQSCASSRRGSVVGRSPSSSLSSLRDAPHGTDHKPQSDRHRRSQEGLISPETDSGFMGSEESRLTPAAASSPVHQREPSGVVGSPSADPFPGPSRCRQTKEGQTRSSNPNPRSLRGEKIRLSRDHHTHRAAERQSHNSSSSEREQSDHSPGSSLSSHRHGDLLKVLNTGARRRHKSVHKCRRDRDRDTTRTSQTQTVSSKVSQTDLCFPQRVSRLTQTSADPCARPETVHRPHHSHSSDRREAADRDSPECPECVRRARSCDGGLKWNPSDCPAHCYHCHLCGAARTDSRAPPCVFVCPHAQLLSSLPPRAPLSPSRSSQDPPRLQQAHTEEKCEEDYEPSSLSESLNRALRAARSMKYTSRHMVQTLQTGLQHQRMLTLTLEQQGTIEDHGFWAEKLKENGSEVCGNQLTRHLHMVTSSDTSEDDHRQAVEKDIRIRTQQQSKTIPSMLLDKTPRHWGEKKKKKKKKKGGPLG</sequence>
<evidence type="ECO:0000313" key="3">
    <source>
        <dbReference type="Proteomes" id="UP001460270"/>
    </source>
</evidence>
<dbReference type="AlphaFoldDB" id="A0AAW0NNF5"/>
<feature type="region of interest" description="Disordered" evidence="1">
    <location>
        <begin position="213"/>
        <end position="521"/>
    </location>
</feature>
<evidence type="ECO:0000256" key="1">
    <source>
        <dbReference type="SAM" id="MobiDB-lite"/>
    </source>
</evidence>
<proteinExistence type="predicted"/>
<protein>
    <submittedName>
        <fullName evidence="2">Uncharacterized protein</fullName>
    </submittedName>
</protein>
<organism evidence="2 3">
    <name type="scientific">Mugilogobius chulae</name>
    <name type="common">yellowstripe goby</name>
    <dbReference type="NCBI Taxonomy" id="88201"/>
    <lineage>
        <taxon>Eukaryota</taxon>
        <taxon>Metazoa</taxon>
        <taxon>Chordata</taxon>
        <taxon>Craniata</taxon>
        <taxon>Vertebrata</taxon>
        <taxon>Euteleostomi</taxon>
        <taxon>Actinopterygii</taxon>
        <taxon>Neopterygii</taxon>
        <taxon>Teleostei</taxon>
        <taxon>Neoteleostei</taxon>
        <taxon>Acanthomorphata</taxon>
        <taxon>Gobiaria</taxon>
        <taxon>Gobiiformes</taxon>
        <taxon>Gobioidei</taxon>
        <taxon>Gobiidae</taxon>
        <taxon>Gobionellinae</taxon>
        <taxon>Mugilogobius</taxon>
    </lineage>
</organism>
<feature type="compositionally biased region" description="Low complexity" evidence="1">
    <location>
        <begin position="156"/>
        <end position="166"/>
    </location>
</feature>
<feature type="region of interest" description="Disordered" evidence="1">
    <location>
        <begin position="627"/>
        <end position="659"/>
    </location>
</feature>
<feature type="region of interest" description="Disordered" evidence="1">
    <location>
        <begin position="752"/>
        <end position="792"/>
    </location>
</feature>
<feature type="compositionally biased region" description="Low complexity" evidence="1">
    <location>
        <begin position="300"/>
        <end position="343"/>
    </location>
</feature>
<feature type="compositionally biased region" description="Basic and acidic residues" evidence="1">
    <location>
        <begin position="432"/>
        <end position="465"/>
    </location>
</feature>
<dbReference type="PANTHER" id="PTHR21510">
    <property type="entry name" value="AKNA DOMAIN-CONTAINING PROTEIN"/>
    <property type="match status" value="1"/>
</dbReference>
<comment type="caution">
    <text evidence="2">The sequence shown here is derived from an EMBL/GenBank/DDBJ whole genome shotgun (WGS) entry which is preliminary data.</text>
</comment>
<feature type="region of interest" description="Disordered" evidence="1">
    <location>
        <begin position="118"/>
        <end position="193"/>
    </location>
</feature>
<dbReference type="Proteomes" id="UP001460270">
    <property type="component" value="Unassembled WGS sequence"/>
</dbReference>
<dbReference type="EMBL" id="JBBPFD010000015">
    <property type="protein sequence ID" value="KAK7896664.1"/>
    <property type="molecule type" value="Genomic_DNA"/>
</dbReference>
<dbReference type="InterPro" id="IPR052655">
    <property type="entry name" value="AKNA_Centrosome-Trans_reg"/>
</dbReference>
<feature type="compositionally biased region" description="Low complexity" evidence="1">
    <location>
        <begin position="508"/>
        <end position="521"/>
    </location>
</feature>
<feature type="compositionally biased region" description="Basic residues" evidence="1">
    <location>
        <begin position="777"/>
        <end position="792"/>
    </location>
</feature>
<name>A0AAW0NNF5_9GOBI</name>
<evidence type="ECO:0000313" key="2">
    <source>
        <dbReference type="EMBL" id="KAK7896664.1"/>
    </source>
</evidence>